<reference evidence="1 2" key="1">
    <citation type="journal article" date="2015" name="Proc. Natl. Acad. Sci. U.S.A.">
        <title>The resurrection genome of Boea hygrometrica: A blueprint for survival of dehydration.</title>
        <authorList>
            <person name="Xiao L."/>
            <person name="Yang G."/>
            <person name="Zhang L."/>
            <person name="Yang X."/>
            <person name="Zhao S."/>
            <person name="Ji Z."/>
            <person name="Zhou Q."/>
            <person name="Hu M."/>
            <person name="Wang Y."/>
            <person name="Chen M."/>
            <person name="Xu Y."/>
            <person name="Jin H."/>
            <person name="Xiao X."/>
            <person name="Hu G."/>
            <person name="Bao F."/>
            <person name="Hu Y."/>
            <person name="Wan P."/>
            <person name="Li L."/>
            <person name="Deng X."/>
            <person name="Kuang T."/>
            <person name="Xiang C."/>
            <person name="Zhu J.K."/>
            <person name="Oliver M.J."/>
            <person name="He Y."/>
        </authorList>
    </citation>
    <scope>NUCLEOTIDE SEQUENCE [LARGE SCALE GENOMIC DNA]</scope>
    <source>
        <strain evidence="2">cv. XS01</strain>
    </source>
</reference>
<proteinExistence type="predicted"/>
<protein>
    <submittedName>
        <fullName evidence="1">Uncharacterized protein</fullName>
    </submittedName>
</protein>
<keyword evidence="2" id="KW-1185">Reference proteome</keyword>
<dbReference type="EMBL" id="KV016295">
    <property type="protein sequence ID" value="KZV19766.1"/>
    <property type="molecule type" value="Genomic_DNA"/>
</dbReference>
<organism evidence="1 2">
    <name type="scientific">Dorcoceras hygrometricum</name>
    <dbReference type="NCBI Taxonomy" id="472368"/>
    <lineage>
        <taxon>Eukaryota</taxon>
        <taxon>Viridiplantae</taxon>
        <taxon>Streptophyta</taxon>
        <taxon>Embryophyta</taxon>
        <taxon>Tracheophyta</taxon>
        <taxon>Spermatophyta</taxon>
        <taxon>Magnoliopsida</taxon>
        <taxon>eudicotyledons</taxon>
        <taxon>Gunneridae</taxon>
        <taxon>Pentapetalae</taxon>
        <taxon>asterids</taxon>
        <taxon>lamiids</taxon>
        <taxon>Lamiales</taxon>
        <taxon>Gesneriaceae</taxon>
        <taxon>Didymocarpoideae</taxon>
        <taxon>Trichosporeae</taxon>
        <taxon>Loxocarpinae</taxon>
        <taxon>Dorcoceras</taxon>
    </lineage>
</organism>
<accession>A0A2Z7ADN8</accession>
<name>A0A2Z7ADN8_9LAMI</name>
<dbReference type="AlphaFoldDB" id="A0A2Z7ADN8"/>
<evidence type="ECO:0000313" key="1">
    <source>
        <dbReference type="EMBL" id="KZV19766.1"/>
    </source>
</evidence>
<evidence type="ECO:0000313" key="2">
    <source>
        <dbReference type="Proteomes" id="UP000250235"/>
    </source>
</evidence>
<dbReference type="Proteomes" id="UP000250235">
    <property type="component" value="Unassembled WGS sequence"/>
</dbReference>
<sequence length="74" mass="7574">MPIVSGHRLSEIAKLLSSAVCCVVEVELRIVVEILVLAFVKLPVSGIVGISCRWNPGFTAGRGFNPAGGAPGGG</sequence>
<gene>
    <name evidence="1" type="ORF">F511_06297</name>
</gene>